<keyword evidence="2" id="KW-1133">Transmembrane helix</keyword>
<feature type="region of interest" description="Disordered" evidence="1">
    <location>
        <begin position="252"/>
        <end position="274"/>
    </location>
</feature>
<feature type="transmembrane region" description="Helical" evidence="2">
    <location>
        <begin position="46"/>
        <end position="65"/>
    </location>
</feature>
<evidence type="ECO:0000256" key="1">
    <source>
        <dbReference type="SAM" id="MobiDB-lite"/>
    </source>
</evidence>
<dbReference type="RefSeq" id="WP_175348722.1">
    <property type="nucleotide sequence ID" value="NZ_JABMCI010000069.1"/>
</dbReference>
<keyword evidence="4" id="KW-1185">Reference proteome</keyword>
<keyword evidence="2" id="KW-0812">Transmembrane</keyword>
<dbReference type="EMBL" id="JABMCI010000069">
    <property type="protein sequence ID" value="NUU18788.1"/>
    <property type="molecule type" value="Genomic_DNA"/>
</dbReference>
<dbReference type="Proteomes" id="UP000565724">
    <property type="component" value="Unassembled WGS sequence"/>
</dbReference>
<evidence type="ECO:0000313" key="3">
    <source>
        <dbReference type="EMBL" id="NUU18788.1"/>
    </source>
</evidence>
<name>A0A7Y6DYM3_9CELL</name>
<reference evidence="3 4" key="1">
    <citation type="submission" date="2020-05" db="EMBL/GenBank/DDBJ databases">
        <title>Genome Sequencing of Type Strains.</title>
        <authorList>
            <person name="Lemaire J.F."/>
            <person name="Inderbitzin P."/>
            <person name="Gregorio O.A."/>
            <person name="Collins S.B."/>
            <person name="Wespe N."/>
            <person name="Knight-Connoni V."/>
        </authorList>
    </citation>
    <scope>NUCLEOTIDE SEQUENCE [LARGE SCALE GENOMIC DNA]</scope>
    <source>
        <strain evidence="3 4">ATCC 25174</strain>
    </source>
</reference>
<evidence type="ECO:0000256" key="2">
    <source>
        <dbReference type="SAM" id="Phobius"/>
    </source>
</evidence>
<dbReference type="AlphaFoldDB" id="A0A7Y6DYM3"/>
<proteinExistence type="predicted"/>
<gene>
    <name evidence="3" type="ORF">HP550_16165</name>
</gene>
<protein>
    <submittedName>
        <fullName evidence="3">Uncharacterized protein</fullName>
    </submittedName>
</protein>
<keyword evidence="2" id="KW-0472">Membrane</keyword>
<organism evidence="3 4">
    <name type="scientific">Cellulomonas humilata</name>
    <dbReference type="NCBI Taxonomy" id="144055"/>
    <lineage>
        <taxon>Bacteria</taxon>
        <taxon>Bacillati</taxon>
        <taxon>Actinomycetota</taxon>
        <taxon>Actinomycetes</taxon>
        <taxon>Micrococcales</taxon>
        <taxon>Cellulomonadaceae</taxon>
        <taxon>Cellulomonas</taxon>
    </lineage>
</organism>
<comment type="caution">
    <text evidence="3">The sequence shown here is derived from an EMBL/GenBank/DDBJ whole genome shotgun (WGS) entry which is preliminary data.</text>
</comment>
<sequence>MTLTTDEEYAARLRTSMRLDELHSDARPEQVLVASRRAQRRRALRTSAVVLCGVLAVGFAGPALVQEVRRAAEAPSATQPEDVEVVIDTTDGTITLPLDRYFLTETEQAEVLHASALAMHECAADRGYVISDAASMALLTPSTEPNPIGDRRFGVWWMPSAETYGYATWSTPGNDYGVADALWGEARTDEQWEILDECGRTPTVQQFWPDAELGEPTPDFQKRALDSGAGQAAVRDWDACLATHGLHETGGWGVTDGTRNSGDTPADNGEPLGPDSAVIDAQCKADVDLVERLTQMVADRQAPFIAAHRSELTVIRIALDESLRRARAYIAEHG</sequence>
<accession>A0A7Y6DYM3</accession>
<evidence type="ECO:0000313" key="4">
    <source>
        <dbReference type="Proteomes" id="UP000565724"/>
    </source>
</evidence>